<reference evidence="3" key="1">
    <citation type="submission" date="2016-06" db="EMBL/GenBank/DDBJ databases">
        <title>Parallel loss of symbiosis genes in relatives of nitrogen-fixing non-legume Parasponia.</title>
        <authorList>
            <person name="Van Velzen R."/>
            <person name="Holmer R."/>
            <person name="Bu F."/>
            <person name="Rutten L."/>
            <person name="Van Zeijl A."/>
            <person name="Liu W."/>
            <person name="Santuari L."/>
            <person name="Cao Q."/>
            <person name="Sharma T."/>
            <person name="Shen D."/>
            <person name="Roswanjaya Y."/>
            <person name="Wardhani T."/>
            <person name="Kalhor M.S."/>
            <person name="Jansen J."/>
            <person name="Van den Hoogen J."/>
            <person name="Gungor B."/>
            <person name="Hartog M."/>
            <person name="Hontelez J."/>
            <person name="Verver J."/>
            <person name="Yang W.-C."/>
            <person name="Schijlen E."/>
            <person name="Repin R."/>
            <person name="Schilthuizen M."/>
            <person name="Schranz E."/>
            <person name="Heidstra R."/>
            <person name="Miyata K."/>
            <person name="Fedorova E."/>
            <person name="Kohlen W."/>
            <person name="Bisseling T."/>
            <person name="Smit S."/>
            <person name="Geurts R."/>
        </authorList>
    </citation>
    <scope>NUCLEOTIDE SEQUENCE [LARGE SCALE GENOMIC DNA]</scope>
    <source>
        <strain evidence="3">cv. RG33-2</strain>
    </source>
</reference>
<name>A0A2P5BR92_TREOI</name>
<dbReference type="Proteomes" id="UP000237000">
    <property type="component" value="Unassembled WGS sequence"/>
</dbReference>
<feature type="region of interest" description="Disordered" evidence="1">
    <location>
        <begin position="63"/>
        <end position="83"/>
    </location>
</feature>
<gene>
    <name evidence="2" type="ORF">TorRG33x02_311700</name>
</gene>
<evidence type="ECO:0000256" key="1">
    <source>
        <dbReference type="SAM" id="MobiDB-lite"/>
    </source>
</evidence>
<accession>A0A2P5BR92</accession>
<protein>
    <submittedName>
        <fullName evidence="2">Uncharacterized protein</fullName>
    </submittedName>
</protein>
<dbReference type="InParanoid" id="A0A2P5BR92"/>
<keyword evidence="3" id="KW-1185">Reference proteome</keyword>
<dbReference type="AlphaFoldDB" id="A0A2P5BR92"/>
<organism evidence="2 3">
    <name type="scientific">Trema orientale</name>
    <name type="common">Charcoal tree</name>
    <name type="synonym">Celtis orientalis</name>
    <dbReference type="NCBI Taxonomy" id="63057"/>
    <lineage>
        <taxon>Eukaryota</taxon>
        <taxon>Viridiplantae</taxon>
        <taxon>Streptophyta</taxon>
        <taxon>Embryophyta</taxon>
        <taxon>Tracheophyta</taxon>
        <taxon>Spermatophyta</taxon>
        <taxon>Magnoliopsida</taxon>
        <taxon>eudicotyledons</taxon>
        <taxon>Gunneridae</taxon>
        <taxon>Pentapetalae</taxon>
        <taxon>rosids</taxon>
        <taxon>fabids</taxon>
        <taxon>Rosales</taxon>
        <taxon>Cannabaceae</taxon>
        <taxon>Trema</taxon>
    </lineage>
</organism>
<dbReference type="EMBL" id="JXTC01000475">
    <property type="protein sequence ID" value="PON51306.1"/>
    <property type="molecule type" value="Genomic_DNA"/>
</dbReference>
<feature type="compositionally biased region" description="Acidic residues" evidence="1">
    <location>
        <begin position="63"/>
        <end position="74"/>
    </location>
</feature>
<sequence length="91" mass="10387">MRLDGYQIRVPWGKVRIRSSWWSDLGSDVVLKAQGHSQGRVLIFGLGKSRKKIKMDLEEDFDMHDANDDEDDDNERYYSGRDDNVVAAAAA</sequence>
<proteinExistence type="predicted"/>
<evidence type="ECO:0000313" key="2">
    <source>
        <dbReference type="EMBL" id="PON51306.1"/>
    </source>
</evidence>
<evidence type="ECO:0000313" key="3">
    <source>
        <dbReference type="Proteomes" id="UP000237000"/>
    </source>
</evidence>
<comment type="caution">
    <text evidence="2">The sequence shown here is derived from an EMBL/GenBank/DDBJ whole genome shotgun (WGS) entry which is preliminary data.</text>
</comment>